<proteinExistence type="predicted"/>
<accession>A0A7U4GE79</accession>
<dbReference type="KEGG" id="yel:LC20_01721"/>
<evidence type="ECO:0000313" key="2">
    <source>
        <dbReference type="Proteomes" id="UP000230961"/>
    </source>
</evidence>
<name>A0A7U4GE79_YEREN</name>
<protein>
    <submittedName>
        <fullName evidence="1">Uncharacterized protein</fullName>
    </submittedName>
</protein>
<dbReference type="Proteomes" id="UP000230961">
    <property type="component" value="Chromosome"/>
</dbReference>
<organism evidence="1 2">
    <name type="scientific">Yersinia enterocolitica LC20</name>
    <dbReference type="NCBI Taxonomy" id="1443113"/>
    <lineage>
        <taxon>Bacteria</taxon>
        <taxon>Pseudomonadati</taxon>
        <taxon>Pseudomonadota</taxon>
        <taxon>Gammaproteobacteria</taxon>
        <taxon>Enterobacterales</taxon>
        <taxon>Yersiniaceae</taxon>
        <taxon>Yersinia</taxon>
    </lineage>
</organism>
<gene>
    <name evidence="1" type="ORF">LC20_01721</name>
</gene>
<reference evidence="1 2" key="1">
    <citation type="submission" date="2017-11" db="EMBL/GenBank/DDBJ databases">
        <title>The complete genome sequence and comparative genome analysis of Yersinia enterocolitica strain LC20.</title>
        <authorList>
            <person name="Shi G."/>
            <person name="Su M."/>
            <person name="Liang J."/>
            <person name="Gu W."/>
            <person name="Xiao Y."/>
            <person name="Zhang Z."/>
            <person name="Qiu H."/>
            <person name="Duan R."/>
            <person name="Zhang Z."/>
            <person name="Li Y."/>
            <person name="Zhang X."/>
            <person name="Ling Y."/>
            <person name="Song L."/>
            <person name="Chen M."/>
            <person name="Zhao Y."/>
            <person name="Wu J."/>
            <person name="Jing H."/>
            <person name="Xiao J."/>
            <person name="Wang X."/>
        </authorList>
    </citation>
    <scope>NUCLEOTIDE SEQUENCE [LARGE SCALE GENOMIC DNA]</scope>
    <source>
        <strain evidence="1 2">LC20</strain>
    </source>
</reference>
<dbReference type="AlphaFoldDB" id="A0A7U4GE79"/>
<evidence type="ECO:0000313" key="1">
    <source>
        <dbReference type="EMBL" id="AHM72974.1"/>
    </source>
</evidence>
<sequence>MKIEKVDPARFEEWELDLIDDGGIEFAFQLRPEPVYFVMRHGRRKKCFSRTAAINNLAHFMTQKVFNHLKKASSRPDEKVIIDEATGATAWKKGETLPVYWDCHSRAVRRIRRLLAKQSEILKWQKKYDEWSSQHIELMKTKPY</sequence>
<dbReference type="EMBL" id="CP007448">
    <property type="protein sequence ID" value="AHM72974.1"/>
    <property type="molecule type" value="Genomic_DNA"/>
</dbReference>